<gene>
    <name evidence="2" type="ORF">FUA24_00190</name>
</gene>
<evidence type="ECO:0000259" key="1">
    <source>
        <dbReference type="Pfam" id="PF05872"/>
    </source>
</evidence>
<feature type="non-terminal residue" evidence="2">
    <location>
        <position position="1"/>
    </location>
</feature>
<dbReference type="OrthoDB" id="9758751at2"/>
<dbReference type="InterPro" id="IPR033186">
    <property type="entry name" value="HerA_C"/>
</dbReference>
<keyword evidence="3" id="KW-1185">Reference proteome</keyword>
<dbReference type="EMBL" id="VSDQ01000025">
    <property type="protein sequence ID" value="TYA97516.1"/>
    <property type="molecule type" value="Genomic_DNA"/>
</dbReference>
<dbReference type="Pfam" id="PF05872">
    <property type="entry name" value="HerA_C"/>
    <property type="match status" value="1"/>
</dbReference>
<evidence type="ECO:0000313" key="3">
    <source>
        <dbReference type="Proteomes" id="UP000323930"/>
    </source>
</evidence>
<accession>A0A5D0JPF3</accession>
<protein>
    <submittedName>
        <fullName evidence="2">DUF853 family protein</fullName>
    </submittedName>
</protein>
<dbReference type="RefSeq" id="WP_148539576.1">
    <property type="nucleotide sequence ID" value="NZ_VSDQ01000025.1"/>
</dbReference>
<feature type="domain" description="Helicase HerA-like C-terminal" evidence="1">
    <location>
        <begin position="2"/>
        <end position="80"/>
    </location>
</feature>
<dbReference type="AlphaFoldDB" id="A0A5D0JPF3"/>
<feature type="non-terminal residue" evidence="2">
    <location>
        <position position="80"/>
    </location>
</feature>
<organism evidence="2 3">
    <name type="scientific">Seonamhaeicola marinus</name>
    <dbReference type="NCBI Taxonomy" id="1912246"/>
    <lineage>
        <taxon>Bacteria</taxon>
        <taxon>Pseudomonadati</taxon>
        <taxon>Bacteroidota</taxon>
        <taxon>Flavobacteriia</taxon>
        <taxon>Flavobacteriales</taxon>
        <taxon>Flavobacteriaceae</taxon>
    </lineage>
</organism>
<proteinExistence type="predicted"/>
<dbReference type="Proteomes" id="UP000323930">
    <property type="component" value="Unassembled WGS sequence"/>
</dbReference>
<comment type="caution">
    <text evidence="2">The sequence shown here is derived from an EMBL/GenBank/DDBJ whole genome shotgun (WGS) entry which is preliminary data.</text>
</comment>
<evidence type="ECO:0000313" key="2">
    <source>
        <dbReference type="EMBL" id="TYA97516.1"/>
    </source>
</evidence>
<reference evidence="2 3" key="1">
    <citation type="submission" date="2019-08" db="EMBL/GenBank/DDBJ databases">
        <title>Seonamhaeicola sediminis sp. nov., isolated from marine sediment.</title>
        <authorList>
            <person name="Cao W.R."/>
        </authorList>
    </citation>
    <scope>NUCLEOTIDE SEQUENCE [LARGE SCALE GENOMIC DNA]</scope>
    <source>
        <strain evidence="2 3">B011</strain>
    </source>
</reference>
<sequence length="80" mass="8885">QDGVRLRATISEFGPVLLSRILDLTETQSGIVSVIFQYCDDNKLPLLDLKDFKKILQYATQEGKAEFTEAYGRISTASTG</sequence>
<name>A0A5D0JPF3_9FLAO</name>